<reference evidence="1 2" key="1">
    <citation type="submission" date="2020-12" db="EMBL/GenBank/DDBJ databases">
        <title>Geomonas sp. Red421, isolated from paddy soil.</title>
        <authorList>
            <person name="Xu Z."/>
            <person name="Zhang Z."/>
            <person name="Masuda Y."/>
            <person name="Itoh H."/>
            <person name="Senoo K."/>
        </authorList>
    </citation>
    <scope>NUCLEOTIDE SEQUENCE [LARGE SCALE GENOMIC DNA]</scope>
    <source>
        <strain evidence="1 2">Red421</strain>
    </source>
</reference>
<organism evidence="1 2">
    <name type="scientific">Geomonas anaerohicana</name>
    <dbReference type="NCBI Taxonomy" id="2798583"/>
    <lineage>
        <taxon>Bacteria</taxon>
        <taxon>Pseudomonadati</taxon>
        <taxon>Thermodesulfobacteriota</taxon>
        <taxon>Desulfuromonadia</taxon>
        <taxon>Geobacterales</taxon>
        <taxon>Geobacteraceae</taxon>
        <taxon>Geomonas</taxon>
    </lineage>
</organism>
<name>A0ABS0YB78_9BACT</name>
<dbReference type="RefSeq" id="WP_199388093.1">
    <property type="nucleotide sequence ID" value="NZ_JAEMHL010000002.1"/>
</dbReference>
<gene>
    <name evidence="1" type="ORF">JFN91_04975</name>
</gene>
<evidence type="ECO:0008006" key="3">
    <source>
        <dbReference type="Google" id="ProtNLM"/>
    </source>
</evidence>
<proteinExistence type="predicted"/>
<dbReference type="EMBL" id="JAEMHL010000002">
    <property type="protein sequence ID" value="MBJ6749558.1"/>
    <property type="molecule type" value="Genomic_DNA"/>
</dbReference>
<accession>A0ABS0YB78</accession>
<comment type="caution">
    <text evidence="1">The sequence shown here is derived from an EMBL/GenBank/DDBJ whole genome shotgun (WGS) entry which is preliminary data.</text>
</comment>
<evidence type="ECO:0000313" key="2">
    <source>
        <dbReference type="Proteomes" id="UP000614714"/>
    </source>
</evidence>
<keyword evidence="2" id="KW-1185">Reference proteome</keyword>
<evidence type="ECO:0000313" key="1">
    <source>
        <dbReference type="EMBL" id="MBJ6749558.1"/>
    </source>
</evidence>
<sequence length="268" mass="30633">MGLCGLCRKYSELKDSHLMPKSLYGALRNAYPESGHDLVFARKSTKTAGFTDYQVKKPFLCACCEDRFSKFGENIVAPECHRGKGNFTLLDKIKVAKAEFIQNEERWISPQNCGTIESSAYLYFAVSIIWRASAGDWADGLELYHGALGEKYQERIRRYLLGETDCPKNIYLAVYVDNDNDLLPLMSFPVVNNKSGYHHHIFYIPGVKFSLVIGSKADGVKELFEQSQTNIYFIEYSFRKHPDFKLFQRETKYGLTPKGRLAKGLSRE</sequence>
<protein>
    <recommendedName>
        <fullName evidence="3">HNH endonuclease</fullName>
    </recommendedName>
</protein>
<dbReference type="Proteomes" id="UP000614714">
    <property type="component" value="Unassembled WGS sequence"/>
</dbReference>